<evidence type="ECO:0000313" key="3">
    <source>
        <dbReference type="EMBL" id="CAB4763709.1"/>
    </source>
</evidence>
<protein>
    <submittedName>
        <fullName evidence="3">Unannotated protein</fullName>
    </submittedName>
</protein>
<proteinExistence type="predicted"/>
<feature type="region of interest" description="Disordered" evidence="1">
    <location>
        <begin position="1"/>
        <end position="24"/>
    </location>
</feature>
<feature type="domain" description="SseB protein N-terminal" evidence="2">
    <location>
        <begin position="25"/>
        <end position="150"/>
    </location>
</feature>
<evidence type="ECO:0000256" key="1">
    <source>
        <dbReference type="SAM" id="MobiDB-lite"/>
    </source>
</evidence>
<dbReference type="AlphaFoldDB" id="A0A6J6UYE6"/>
<evidence type="ECO:0000259" key="2">
    <source>
        <dbReference type="Pfam" id="PF07179"/>
    </source>
</evidence>
<dbReference type="Pfam" id="PF07179">
    <property type="entry name" value="SseB"/>
    <property type="match status" value="1"/>
</dbReference>
<accession>A0A6J6UYE6</accession>
<sequence>MSSPEGRSLLGSEFPDDTGDDDPRLRAALTAYDAAPDAQQRRALLPACLEALLGARLLVPVVAVLGEAEVGEDGLTRDKSSDMAAVLLTGRDGRNALLSFTHTAAMQAWDPQARPVPVRAQLAAQAAIQEGAAALLVDVAGPTRLVVEGVDLEGLARGWRLARVGGQVGWVKDADWSEPGTSA</sequence>
<organism evidence="3">
    <name type="scientific">freshwater metagenome</name>
    <dbReference type="NCBI Taxonomy" id="449393"/>
    <lineage>
        <taxon>unclassified sequences</taxon>
        <taxon>metagenomes</taxon>
        <taxon>ecological metagenomes</taxon>
    </lineage>
</organism>
<gene>
    <name evidence="3" type="ORF">UFOPK2761_02846</name>
</gene>
<dbReference type="EMBL" id="CAEZYQ010000028">
    <property type="protein sequence ID" value="CAB4763709.1"/>
    <property type="molecule type" value="Genomic_DNA"/>
</dbReference>
<dbReference type="InterPro" id="IPR009839">
    <property type="entry name" value="SseB_N"/>
</dbReference>
<reference evidence="3" key="1">
    <citation type="submission" date="2020-05" db="EMBL/GenBank/DDBJ databases">
        <authorList>
            <person name="Chiriac C."/>
            <person name="Salcher M."/>
            <person name="Ghai R."/>
            <person name="Kavagutti S V."/>
        </authorList>
    </citation>
    <scope>NUCLEOTIDE SEQUENCE</scope>
</reference>
<name>A0A6J6UYE6_9ZZZZ</name>